<protein>
    <submittedName>
        <fullName evidence="1">Uncharacterized protein</fullName>
    </submittedName>
</protein>
<gene>
    <name evidence="2" type="ORF">G6321_00003185</name>
    <name evidence="1" type="ORF">G6321_55010</name>
</gene>
<proteinExistence type="predicted"/>
<reference evidence="2 3" key="3">
    <citation type="journal article" date="2022" name="Int. J. Syst. Evol. Microbiol.">
        <title>Strains of Bradyrhizobium barranii sp. nov. associated with legumes native to Canada are symbionts of soybeans and belong to different subspecies (subsp. barranii subsp. nov. and subsp. apii subsp. nov.) and symbiovars (sv. glycinearum and sv. septentrionale).</title>
        <authorList>
            <person name="Bromfield E.S.P."/>
            <person name="Cloutier S."/>
            <person name="Wasai-Hara S."/>
            <person name="Minamisawa K."/>
        </authorList>
    </citation>
    <scope>NUCLEOTIDE SEQUENCE [LARGE SCALE GENOMIC DNA]</scope>
    <source>
        <strain evidence="2 3">323S2</strain>
        <plasmid evidence="3">pBb323S2c</plasmid>
    </source>
</reference>
<organism evidence="1">
    <name type="scientific">Bradyrhizobium barranii subsp. barranii</name>
    <dbReference type="NCBI Taxonomy" id="2823807"/>
    <lineage>
        <taxon>Bacteria</taxon>
        <taxon>Pseudomonadati</taxon>
        <taxon>Pseudomonadota</taxon>
        <taxon>Alphaproteobacteria</taxon>
        <taxon>Hyphomicrobiales</taxon>
        <taxon>Nitrobacteraceae</taxon>
        <taxon>Bradyrhizobium</taxon>
        <taxon>Bradyrhizobium barranii</taxon>
    </lineage>
</organism>
<name>A0A7Z0TUG3_9BRAD</name>
<dbReference type="Proteomes" id="UP000564836">
    <property type="component" value="Plasmid pBb323S2c"/>
</dbReference>
<dbReference type="EMBL" id="JACBFH010000005">
    <property type="protein sequence ID" value="NYY96991.1"/>
    <property type="molecule type" value="Genomic_DNA"/>
</dbReference>
<evidence type="ECO:0000313" key="2">
    <source>
        <dbReference type="EMBL" id="UGX89803.1"/>
    </source>
</evidence>
<accession>A0A7Z0TUG3</accession>
<sequence length="198" mass="21645">MGASFRIEHANFVAYLTSDRQTRAPSADPGELDSFLEGLNNPHSLVSSTKGRPNDWCQAVGGVANERRNALRAKKPGSLESADVKAILAPLREYFRDYHLYCLIIPSQLDGEEESFTFFLESALSTKGRGLVLVPENAGDFVEYLNPFPAIAELADSLVAPPAVLFWSGTASCVLPLNEANGSTGTCLSKLWRNIRQR</sequence>
<keyword evidence="2" id="KW-0614">Plasmid</keyword>
<dbReference type="EMBL" id="CP088279">
    <property type="protein sequence ID" value="UGX89803.1"/>
    <property type="molecule type" value="Genomic_DNA"/>
</dbReference>
<geneLocation type="plasmid" evidence="2 3">
    <name>pBb323S2c</name>
</geneLocation>
<reference evidence="1" key="2">
    <citation type="submission" date="2020-06" db="EMBL/GenBank/DDBJ databases">
        <title>Whole Genome Sequence of Bradyrhizobium sp. Strain 323S2.</title>
        <authorList>
            <person name="Bromfield E.S.P."/>
        </authorList>
    </citation>
    <scope>NUCLEOTIDE SEQUENCE [LARGE SCALE GENOMIC DNA]</scope>
    <source>
        <strain evidence="1">323S2</strain>
    </source>
</reference>
<reference evidence="2 3" key="1">
    <citation type="journal article" date="2017" name="Syst. Appl. Microbiol.">
        <title>Soybeans inoculated with root zone soils of Canadian native legumes harbour diverse and novel Bradyrhizobium spp. that possess agricultural potential.</title>
        <authorList>
            <person name="Bromfield E.S.P."/>
            <person name="Cloutier S."/>
            <person name="Tambong J.T."/>
            <person name="Tran Thi T.V."/>
        </authorList>
    </citation>
    <scope>NUCLEOTIDE SEQUENCE [LARGE SCALE GENOMIC DNA]</scope>
    <source>
        <strain evidence="2 3">323S2</strain>
    </source>
</reference>
<dbReference type="AlphaFoldDB" id="A0A7Z0TUG3"/>
<evidence type="ECO:0000313" key="1">
    <source>
        <dbReference type="EMBL" id="NYY96991.1"/>
    </source>
</evidence>
<evidence type="ECO:0000313" key="3">
    <source>
        <dbReference type="Proteomes" id="UP000564836"/>
    </source>
</evidence>
<dbReference type="RefSeq" id="WP_166354682.1">
    <property type="nucleotide sequence ID" value="NZ_CP049702.1"/>
</dbReference>